<dbReference type="PANTHER" id="PTHR34474">
    <property type="entry name" value="SIGNAL TRANSDUCTION PROTEIN TRAP"/>
    <property type="match status" value="1"/>
</dbReference>
<dbReference type="GO" id="GO:0004497">
    <property type="term" value="F:monooxygenase activity"/>
    <property type="evidence" value="ECO:0007669"/>
    <property type="project" value="UniProtKB-KW"/>
</dbReference>
<dbReference type="Gene3D" id="3.30.70.100">
    <property type="match status" value="1"/>
</dbReference>
<dbReference type="SUPFAM" id="SSF54909">
    <property type="entry name" value="Dimeric alpha+beta barrel"/>
    <property type="match status" value="1"/>
</dbReference>
<evidence type="ECO:0000313" key="2">
    <source>
        <dbReference type="EMBL" id="ARF13073.1"/>
    </source>
</evidence>
<dbReference type="RefSeq" id="WP_029053704.1">
    <property type="nucleotide sequence ID" value="NZ_CP015108.1"/>
</dbReference>
<name>A0ABM6JSD3_SPOUR</name>
<protein>
    <submittedName>
        <fullName evidence="2">Heme-degrading monooxygenase IsdG</fullName>
    </submittedName>
</protein>
<proteinExistence type="predicted"/>
<dbReference type="Pfam" id="PF03992">
    <property type="entry name" value="ABM"/>
    <property type="match status" value="1"/>
</dbReference>
<dbReference type="PANTHER" id="PTHR34474:SF4">
    <property type="entry name" value="HEME OXYGENASE (STAPHYLOBILIN-PRODUCING) 1"/>
    <property type="match status" value="1"/>
</dbReference>
<feature type="domain" description="ABM" evidence="1">
    <location>
        <begin position="2"/>
        <end position="93"/>
    </location>
</feature>
<dbReference type="PROSITE" id="PS51725">
    <property type="entry name" value="ABM"/>
    <property type="match status" value="1"/>
</dbReference>
<keyword evidence="2" id="KW-0503">Monooxygenase</keyword>
<accession>A0ABM6JSD3</accession>
<dbReference type="InterPro" id="IPR050404">
    <property type="entry name" value="Heme-degrading_MO"/>
</dbReference>
<reference evidence="2 3" key="1">
    <citation type="submission" date="2016-04" db="EMBL/GenBank/DDBJ databases">
        <title>Comparative Genomics and Epigenetics of Sporosarcina ureae.</title>
        <authorList>
            <person name="Oliver A.S."/>
            <person name="Cooper K.K."/>
        </authorList>
    </citation>
    <scope>NUCLEOTIDE SEQUENCE [LARGE SCALE GENOMIC DNA]</scope>
    <source>
        <strain evidence="2 3">S204</strain>
    </source>
</reference>
<gene>
    <name evidence="2" type="ORF">SporoS204_02100</name>
</gene>
<dbReference type="NCBIfam" id="NF009839">
    <property type="entry name" value="PRK13314.1"/>
    <property type="match status" value="1"/>
</dbReference>
<evidence type="ECO:0000259" key="1">
    <source>
        <dbReference type="PROSITE" id="PS51725"/>
    </source>
</evidence>
<dbReference type="InterPro" id="IPR007138">
    <property type="entry name" value="ABM_dom"/>
</dbReference>
<keyword evidence="3" id="KW-1185">Reference proteome</keyword>
<dbReference type="EMBL" id="CP015108">
    <property type="protein sequence ID" value="ARF13073.1"/>
    <property type="molecule type" value="Genomic_DNA"/>
</dbReference>
<dbReference type="Proteomes" id="UP000192486">
    <property type="component" value="Chromosome"/>
</dbReference>
<dbReference type="InterPro" id="IPR011008">
    <property type="entry name" value="Dimeric_a/b-barrel"/>
</dbReference>
<evidence type="ECO:0000313" key="3">
    <source>
        <dbReference type="Proteomes" id="UP000192486"/>
    </source>
</evidence>
<organism evidence="2 3">
    <name type="scientific">Sporosarcina ureae</name>
    <dbReference type="NCBI Taxonomy" id="1571"/>
    <lineage>
        <taxon>Bacteria</taxon>
        <taxon>Bacillati</taxon>
        <taxon>Bacillota</taxon>
        <taxon>Bacilli</taxon>
        <taxon>Bacillales</taxon>
        <taxon>Caryophanaceae</taxon>
        <taxon>Sporosarcina</taxon>
    </lineage>
</organism>
<keyword evidence="2" id="KW-0560">Oxidoreductase</keyword>
<sequence length="106" mass="12178">MIIVTNTNKIIKDRGHELVTRFDKVGKVEQMEGFLGLEVLFTDNLLDYDEVTISTRWESKEAFEAWTKSDAFKEAHSHRDGQPGYVISNKVSFYDVRVVRDPVVAV</sequence>